<dbReference type="AlphaFoldDB" id="S4RMR5"/>
<dbReference type="GO" id="GO:0005634">
    <property type="term" value="C:nucleus"/>
    <property type="evidence" value="ECO:0007669"/>
    <property type="project" value="TreeGrafter"/>
</dbReference>
<keyword evidence="1" id="KW-0175">Coiled coil</keyword>
<dbReference type="PANTHER" id="PTHR18874:SF10">
    <property type="entry name" value="CENTROMERE PROTEIN F"/>
    <property type="match status" value="1"/>
</dbReference>
<dbReference type="GO" id="GO:0000775">
    <property type="term" value="C:chromosome, centromeric region"/>
    <property type="evidence" value="ECO:0007669"/>
    <property type="project" value="InterPro"/>
</dbReference>
<dbReference type="GO" id="GO:0008017">
    <property type="term" value="F:microtubule binding"/>
    <property type="evidence" value="ECO:0007669"/>
    <property type="project" value="InterPro"/>
</dbReference>
<reference evidence="4" key="2">
    <citation type="submission" date="2025-09" db="UniProtKB">
        <authorList>
            <consortium name="Ensembl"/>
        </authorList>
    </citation>
    <scope>IDENTIFICATION</scope>
</reference>
<feature type="coiled-coil region" evidence="1">
    <location>
        <begin position="601"/>
        <end position="649"/>
    </location>
</feature>
<evidence type="ECO:0000256" key="1">
    <source>
        <dbReference type="SAM" id="Coils"/>
    </source>
</evidence>
<feature type="domain" description="Centromere protein Cenp-F N-terminal" evidence="3">
    <location>
        <begin position="1"/>
        <end position="297"/>
    </location>
</feature>
<evidence type="ECO:0000256" key="2">
    <source>
        <dbReference type="SAM" id="MobiDB-lite"/>
    </source>
</evidence>
<feature type="coiled-coil region" evidence="1">
    <location>
        <begin position="333"/>
        <end position="558"/>
    </location>
</feature>
<reference evidence="4" key="1">
    <citation type="submission" date="2025-08" db="UniProtKB">
        <authorList>
            <consortium name="Ensembl"/>
        </authorList>
    </citation>
    <scope>IDENTIFICATION</scope>
</reference>
<name>S4RMR5_PETMA</name>
<dbReference type="GO" id="GO:0000922">
    <property type="term" value="C:spindle pole"/>
    <property type="evidence" value="ECO:0007669"/>
    <property type="project" value="TreeGrafter"/>
</dbReference>
<protein>
    <recommendedName>
        <fullName evidence="3">Centromere protein Cenp-F N-terminal domain-containing protein</fullName>
    </recommendedName>
</protein>
<feature type="coiled-coil region" evidence="1">
    <location>
        <begin position="968"/>
        <end position="1051"/>
    </location>
</feature>
<dbReference type="InterPro" id="IPR043513">
    <property type="entry name" value="Cenp-F"/>
</dbReference>
<organism evidence="4">
    <name type="scientific">Petromyzon marinus</name>
    <name type="common">Sea lamprey</name>
    <dbReference type="NCBI Taxonomy" id="7757"/>
    <lineage>
        <taxon>Eukaryota</taxon>
        <taxon>Metazoa</taxon>
        <taxon>Chordata</taxon>
        <taxon>Craniata</taxon>
        <taxon>Vertebrata</taxon>
        <taxon>Cyclostomata</taxon>
        <taxon>Hyperoartia</taxon>
        <taxon>Petromyzontiformes</taxon>
        <taxon>Petromyzontidae</taxon>
        <taxon>Petromyzon</taxon>
    </lineage>
</organism>
<dbReference type="HOGENOM" id="CLU_265886_0_0_1"/>
<feature type="coiled-coil region" evidence="1">
    <location>
        <begin position="17"/>
        <end position="124"/>
    </location>
</feature>
<dbReference type="GO" id="GO:0010389">
    <property type="term" value="P:regulation of G2/M transition of mitotic cell cycle"/>
    <property type="evidence" value="ECO:0007669"/>
    <property type="project" value="TreeGrafter"/>
</dbReference>
<dbReference type="OMA" id="HHEREIL"/>
<dbReference type="InterPro" id="IPR018463">
    <property type="entry name" value="Centromere_CenpF_N"/>
</dbReference>
<feature type="coiled-coil region" evidence="1">
    <location>
        <begin position="850"/>
        <end position="937"/>
    </location>
</feature>
<dbReference type="GO" id="GO:0000278">
    <property type="term" value="P:mitotic cell cycle"/>
    <property type="evidence" value="ECO:0007669"/>
    <property type="project" value="TreeGrafter"/>
</dbReference>
<evidence type="ECO:0000259" key="3">
    <source>
        <dbReference type="Pfam" id="PF10481"/>
    </source>
</evidence>
<dbReference type="STRING" id="7757.ENSPMAP00000006501"/>
<feature type="coiled-coil region" evidence="1">
    <location>
        <begin position="723"/>
        <end position="757"/>
    </location>
</feature>
<sequence length="1250" mass="144185">MSWAVEEWKDGLPGRALQKITEMETQLEKLRKEQRQRQLHIDTVEAACEKQKQKVEEAKSEISALKRENQSLMDACDSLQAARQKLSHELQQRETQANCLDGQLTSARLHTDKIEQELKRCKNELECRSSVSSSELQSFSTPHHKGAKRNTSDDKFEQLYEKYSTEVAERKNLENELKVLQIKLVSQTQAATSTSRQAIGRQQASSSVFPWQKQNTTMQARCGLFTGDTPLKRTSTSSVFPWENEPVSATKRCGSALSSLEVVPSKRGSFTVPVADKQPYFNEERELEQRVHNQEMELESYASKLNVAMGQLDSARTELVEKEQSLLKSQNALSRLNIQHEQAVAKVTALEQKLKHVAEEMNCQRQNAESARLAAEQRLKDKEREQQEEVARLEHNINSLDQQLSQTKTKLGQELQHTKNEHNALQAEFDKALLQKQLQEKEVQELKQVLQKANGNVKLHQDMTKDAKCSLEEATKEKNNLSCNLEQSAHRVRKFEDDMKNLKQELYDSQRLQEDLQRKVVSQETEVENLKSKLEKQSKSLNGNVDNLKIIISDLEKKRDISLAAVKKNELEMEKVHFKLSASTTENEDLKNKLCHMASECSSLEDEKASLIQLKKEMSDNLNKLKLERDGLSEKVHDLEAQMEQTLSAPLEKQNTDVLEQENKIIKTQLCELKQALDNKCLKNTTLKEKVWALQEELEESVKKQGTGIIELTKSSTQFSEKVAGLEHQLNFEKNANAELKEETAGLERQLTNINNLMKSKEHLFESKEAELKVIKDALLKIVEELEKAHWTLFEEKGNTNEEFGHKMLDTPEQNLSTIEPSVRLMHYFTILREHLLTLQSSLIAHKQTCSELEIKYESQLLEMSKAEVQTLEMSALYTKLQHEFYKNTSKMEEDLNEQATQLENIKKVLEEKNTNLNDISKKLEDTQANLVLQQERNTILQLDLEEAHHNLIMKSKQLEGYATQSKESDRESQCNELQEDVRELQAQNVTLQQEKEQLLKLQDENEALINNFKSQLQQAEHYSLQTKKQASKAEKELANLQEQYMTSVEKQRKLEYMLSEQDKELTSKILEIAQVKDNSHEALEQLMSAIKQLEESKCELVEKLKQAELQDNTNNNKIAYLMAEAESEVKQFNEEMTMLNCRLSDVQEDNQALRLSNQNLEQKICENEQHLESREEKISGNLEMLQMDLEDKDVNLELYESQIKQLKDTIESLDNRLSENEDVDKVRQELEEIRVHCDALSSQLLESQA</sequence>
<evidence type="ECO:0000313" key="4">
    <source>
        <dbReference type="Ensembl" id="ENSPMAP00000006501.1"/>
    </source>
</evidence>
<dbReference type="GeneTree" id="ENSGT00730000111187"/>
<feature type="region of interest" description="Disordered" evidence="2">
    <location>
        <begin position="132"/>
        <end position="153"/>
    </location>
</feature>
<dbReference type="PANTHER" id="PTHR18874">
    <property type="entry name" value="CMF/LEK/CENP CELL DIVISION-RELATED"/>
    <property type="match status" value="1"/>
</dbReference>
<feature type="coiled-coil region" evidence="1">
    <location>
        <begin position="1077"/>
        <end position="1244"/>
    </location>
</feature>
<dbReference type="Ensembl" id="ENSPMAT00000006530.1">
    <property type="protein sequence ID" value="ENSPMAP00000006501.1"/>
    <property type="gene ID" value="ENSPMAG00000005900.1"/>
</dbReference>
<dbReference type="GO" id="GO:0051310">
    <property type="term" value="P:metaphase chromosome alignment"/>
    <property type="evidence" value="ECO:0007669"/>
    <property type="project" value="TreeGrafter"/>
</dbReference>
<accession>S4RMR5</accession>
<dbReference type="Pfam" id="PF10481">
    <property type="entry name" value="CENP-F_N"/>
    <property type="match status" value="1"/>
</dbReference>
<proteinExistence type="predicted"/>
<feature type="coiled-coil region" evidence="1">
    <location>
        <begin position="156"/>
        <end position="190"/>
    </location>
</feature>
<dbReference type="GO" id="GO:0070840">
    <property type="term" value="F:dynein complex binding"/>
    <property type="evidence" value="ECO:0007669"/>
    <property type="project" value="TreeGrafter"/>
</dbReference>